<dbReference type="STRING" id="71139.A0A059A5A8"/>
<dbReference type="GO" id="GO:0009526">
    <property type="term" value="C:plastid envelope"/>
    <property type="evidence" value="ECO:0007669"/>
    <property type="project" value="UniProtKB-ARBA"/>
</dbReference>
<comment type="cofactor">
    <cofactor evidence="5">
        <name>Fe(2+)</name>
        <dbReference type="ChEBI" id="CHEBI:29033"/>
    </cofactor>
</comment>
<comment type="catalytic activity">
    <reaction evidence="1">
        <text>D-ribulose 5-phosphate = D-xylulose 5-phosphate</text>
        <dbReference type="Rhea" id="RHEA:13677"/>
        <dbReference type="ChEBI" id="CHEBI:57737"/>
        <dbReference type="ChEBI" id="CHEBI:58121"/>
        <dbReference type="EC" id="5.1.3.1"/>
    </reaction>
</comment>
<dbReference type="FunFam" id="3.20.20.70:FF:000004">
    <property type="entry name" value="Ribulose-phosphate 3-epimerase"/>
    <property type="match status" value="1"/>
</dbReference>
<comment type="similarity">
    <text evidence="7">Belongs to the ribulose-phosphate 3-epimerase family.</text>
</comment>
<comment type="cofactor">
    <cofactor evidence="3">
        <name>Co(2+)</name>
        <dbReference type="ChEBI" id="CHEBI:48828"/>
    </cofactor>
</comment>
<evidence type="ECO:0000256" key="11">
    <source>
        <dbReference type="ARBA" id="ARBA00030599"/>
    </source>
</evidence>
<organism evidence="13">
    <name type="scientific">Eucalyptus grandis</name>
    <name type="common">Flooded gum</name>
    <dbReference type="NCBI Taxonomy" id="71139"/>
    <lineage>
        <taxon>Eukaryota</taxon>
        <taxon>Viridiplantae</taxon>
        <taxon>Streptophyta</taxon>
        <taxon>Embryophyta</taxon>
        <taxon>Tracheophyta</taxon>
        <taxon>Spermatophyta</taxon>
        <taxon>Magnoliopsida</taxon>
        <taxon>eudicotyledons</taxon>
        <taxon>Gunneridae</taxon>
        <taxon>Pentapetalae</taxon>
        <taxon>rosids</taxon>
        <taxon>malvids</taxon>
        <taxon>Myrtales</taxon>
        <taxon>Myrtaceae</taxon>
        <taxon>Myrtoideae</taxon>
        <taxon>Eucalypteae</taxon>
        <taxon>Eucalyptus</taxon>
    </lineage>
</organism>
<dbReference type="CDD" id="cd00429">
    <property type="entry name" value="RPE"/>
    <property type="match status" value="1"/>
</dbReference>
<dbReference type="InterPro" id="IPR026019">
    <property type="entry name" value="Ribul_P_3_epim"/>
</dbReference>
<evidence type="ECO:0000313" key="13">
    <source>
        <dbReference type="EMBL" id="KCW48861.1"/>
    </source>
</evidence>
<evidence type="ECO:0000256" key="2">
    <source>
        <dbReference type="ARBA" id="ARBA00001936"/>
    </source>
</evidence>
<evidence type="ECO:0000256" key="7">
    <source>
        <dbReference type="ARBA" id="ARBA00009541"/>
    </source>
</evidence>
<evidence type="ECO:0000256" key="5">
    <source>
        <dbReference type="ARBA" id="ARBA00001954"/>
    </source>
</evidence>
<dbReference type="InterPro" id="IPR000056">
    <property type="entry name" value="Ribul_P_3_epim-like"/>
</dbReference>
<feature type="chain" id="PRO_5001567545" description="ribulose-phosphate 3-epimerase" evidence="12">
    <location>
        <begin position="19"/>
        <end position="356"/>
    </location>
</feature>
<evidence type="ECO:0000256" key="3">
    <source>
        <dbReference type="ARBA" id="ARBA00001941"/>
    </source>
</evidence>
<dbReference type="GO" id="GO:0009052">
    <property type="term" value="P:pentose-phosphate shunt, non-oxidative branch"/>
    <property type="evidence" value="ECO:0000318"/>
    <property type="project" value="GO_Central"/>
</dbReference>
<proteinExistence type="inferred from homology"/>
<keyword evidence="12" id="KW-0732">Signal</keyword>
<evidence type="ECO:0000256" key="8">
    <source>
        <dbReference type="ARBA" id="ARBA00013188"/>
    </source>
</evidence>
<evidence type="ECO:0000256" key="9">
    <source>
        <dbReference type="ARBA" id="ARBA00022723"/>
    </source>
</evidence>
<evidence type="ECO:0000256" key="6">
    <source>
        <dbReference type="ARBA" id="ARBA00005215"/>
    </source>
</evidence>
<comment type="cofactor">
    <cofactor evidence="4">
        <name>Zn(2+)</name>
        <dbReference type="ChEBI" id="CHEBI:29105"/>
    </cofactor>
</comment>
<keyword evidence="9" id="KW-0479">Metal-binding</keyword>
<dbReference type="AlphaFoldDB" id="A0A059A5A8"/>
<sequence length="356" mass="38986">MGLQRILCLFSIICKFCALRSGREREREREVETFSNDPTVEAFNSWTIYREREREREREMSMSSSSLCSSTTVQARTSVNGGGLKLQSPSLYQPSSLTFTRRRIKTVVRATARVDKFSKSDIIVSPSILSANFAKLGEQVKAVDVAGCDWIHVDVMDGRFVPNITIGPLVVDALRPVTDLPLDVHLMIVEPEQRVPDFIKAGADIVSVHCEQSATIHLHRTLNQTKSLGAKAGVVLNPATPLSAVEPVLDVVDLVLIMSVNPGFGGQSFIESQVKKISDLRRLCLEKGVNPWIEVDGGVGPSNAYKVIEAGANAIVAGSAVFGAKDYAEGRKPRTSSSILSFVCPFACVFCFIYFD</sequence>
<feature type="signal peptide" evidence="12">
    <location>
        <begin position="1"/>
        <end position="18"/>
    </location>
</feature>
<dbReference type="Pfam" id="PF00834">
    <property type="entry name" value="Ribul_P_3_epim"/>
    <property type="match status" value="1"/>
</dbReference>
<dbReference type="InterPro" id="IPR011060">
    <property type="entry name" value="RibuloseP-bd_barrel"/>
</dbReference>
<dbReference type="InParanoid" id="A0A059A5A8"/>
<dbReference type="HAMAP" id="MF_02227">
    <property type="entry name" value="RPE"/>
    <property type="match status" value="1"/>
</dbReference>
<dbReference type="InterPro" id="IPR013785">
    <property type="entry name" value="Aldolase_TIM"/>
</dbReference>
<dbReference type="GO" id="GO:0005829">
    <property type="term" value="C:cytosol"/>
    <property type="evidence" value="ECO:0000318"/>
    <property type="project" value="GO_Central"/>
</dbReference>
<evidence type="ECO:0000256" key="10">
    <source>
        <dbReference type="ARBA" id="ARBA00023235"/>
    </source>
</evidence>
<dbReference type="Gramene" id="KCW48861">
    <property type="protein sequence ID" value="KCW48861"/>
    <property type="gene ID" value="EUGRSUZ_K02489"/>
</dbReference>
<dbReference type="EMBL" id="KK198763">
    <property type="protein sequence ID" value="KCW48861.1"/>
    <property type="molecule type" value="Genomic_DNA"/>
</dbReference>
<evidence type="ECO:0000256" key="12">
    <source>
        <dbReference type="SAM" id="SignalP"/>
    </source>
</evidence>
<evidence type="ECO:0000256" key="1">
    <source>
        <dbReference type="ARBA" id="ARBA00001782"/>
    </source>
</evidence>
<comment type="pathway">
    <text evidence="6">Carbohydrate biosynthesis; Calvin cycle.</text>
</comment>
<dbReference type="GO" id="GO:0004750">
    <property type="term" value="F:D-ribulose-phosphate 3-epimerase activity"/>
    <property type="evidence" value="ECO:0000318"/>
    <property type="project" value="GO_Central"/>
</dbReference>
<dbReference type="GO" id="GO:0005975">
    <property type="term" value="P:carbohydrate metabolic process"/>
    <property type="evidence" value="ECO:0000318"/>
    <property type="project" value="GO_Central"/>
</dbReference>
<keyword evidence="10" id="KW-0413">Isomerase</keyword>
<dbReference type="PANTHER" id="PTHR11749">
    <property type="entry name" value="RIBULOSE-5-PHOSPHATE-3-EPIMERASE"/>
    <property type="match status" value="1"/>
</dbReference>
<dbReference type="NCBIfam" id="TIGR01163">
    <property type="entry name" value="rpe"/>
    <property type="match status" value="1"/>
</dbReference>
<protein>
    <recommendedName>
        <fullName evidence="8">ribulose-phosphate 3-epimerase</fullName>
        <ecNumber evidence="8">5.1.3.1</ecNumber>
    </recommendedName>
    <alternativeName>
        <fullName evidence="11">Pentose-5-phosphate 3-epimerase</fullName>
    </alternativeName>
</protein>
<reference evidence="13" key="1">
    <citation type="submission" date="2013-07" db="EMBL/GenBank/DDBJ databases">
        <title>The genome of Eucalyptus grandis.</title>
        <authorList>
            <person name="Schmutz J."/>
            <person name="Hayes R."/>
            <person name="Myburg A."/>
            <person name="Tuskan G."/>
            <person name="Grattapaglia D."/>
            <person name="Rokhsar D.S."/>
        </authorList>
    </citation>
    <scope>NUCLEOTIDE SEQUENCE</scope>
    <source>
        <tissue evidence="13">Leaf extractions</tissue>
    </source>
</reference>
<comment type="cofactor">
    <cofactor evidence="2">
        <name>Mn(2+)</name>
        <dbReference type="ChEBI" id="CHEBI:29035"/>
    </cofactor>
</comment>
<accession>A0A059A5A8</accession>
<dbReference type="PROSITE" id="PS01085">
    <property type="entry name" value="RIBUL_P_3_EPIMER_1"/>
    <property type="match status" value="1"/>
</dbReference>
<dbReference type="Gene3D" id="3.20.20.70">
    <property type="entry name" value="Aldolase class I"/>
    <property type="match status" value="1"/>
</dbReference>
<dbReference type="GO" id="GO:0046872">
    <property type="term" value="F:metal ion binding"/>
    <property type="evidence" value="ECO:0000318"/>
    <property type="project" value="GO_Central"/>
</dbReference>
<name>A0A059A5A8_EUCGR</name>
<gene>
    <name evidence="13" type="ORF">EUGRSUZ_K02489</name>
</gene>
<evidence type="ECO:0000256" key="4">
    <source>
        <dbReference type="ARBA" id="ARBA00001947"/>
    </source>
</evidence>
<dbReference type="EC" id="5.1.3.1" evidence="8"/>
<dbReference type="SUPFAM" id="SSF51366">
    <property type="entry name" value="Ribulose-phoshate binding barrel"/>
    <property type="match status" value="1"/>
</dbReference>
<dbReference type="OMA" id="AFRVINM"/>
<dbReference type="PROSITE" id="PS01086">
    <property type="entry name" value="RIBUL_P_3_EPIMER_2"/>
    <property type="match status" value="1"/>
</dbReference>
<dbReference type="NCBIfam" id="NF004076">
    <property type="entry name" value="PRK05581.1-4"/>
    <property type="match status" value="1"/>
</dbReference>